<dbReference type="Proteomes" id="UP000077428">
    <property type="component" value="Unassembled WGS sequence"/>
</dbReference>
<keyword evidence="1" id="KW-0812">Transmembrane</keyword>
<organism evidence="3 4">
    <name type="scientific">Methanobrevibacter oralis</name>
    <dbReference type="NCBI Taxonomy" id="66851"/>
    <lineage>
        <taxon>Archaea</taxon>
        <taxon>Methanobacteriati</taxon>
        <taxon>Methanobacteriota</taxon>
        <taxon>Methanomada group</taxon>
        <taxon>Methanobacteria</taxon>
        <taxon>Methanobacteriales</taxon>
        <taxon>Methanobacteriaceae</taxon>
        <taxon>Methanobrevibacter</taxon>
    </lineage>
</organism>
<protein>
    <submittedName>
        <fullName evidence="3">Double zinc ribbon</fullName>
    </submittedName>
</protein>
<evidence type="ECO:0000313" key="3">
    <source>
        <dbReference type="EMBL" id="KZX13623.1"/>
    </source>
</evidence>
<dbReference type="InterPro" id="IPR026870">
    <property type="entry name" value="Zinc_ribbon_dom"/>
</dbReference>
<gene>
    <name evidence="3" type="ORF">MBORA_05330</name>
</gene>
<evidence type="ECO:0000259" key="2">
    <source>
        <dbReference type="Pfam" id="PF13240"/>
    </source>
</evidence>
<dbReference type="Pfam" id="PF13240">
    <property type="entry name" value="Zn_Ribbon_1"/>
    <property type="match status" value="1"/>
</dbReference>
<dbReference type="PATRIC" id="fig|66851.6.peg.598"/>
<evidence type="ECO:0000313" key="4">
    <source>
        <dbReference type="Proteomes" id="UP000077428"/>
    </source>
</evidence>
<accession>A0A166BP28</accession>
<dbReference type="EMBL" id="LWMU01000048">
    <property type="protein sequence ID" value="KZX13623.1"/>
    <property type="molecule type" value="Genomic_DNA"/>
</dbReference>
<dbReference type="STRING" id="66851.MBORA_05330"/>
<comment type="caution">
    <text evidence="3">The sequence shown here is derived from an EMBL/GenBank/DDBJ whole genome shotgun (WGS) entry which is preliminary data.</text>
</comment>
<feature type="domain" description="Zinc-ribbon" evidence="2">
    <location>
        <begin position="36"/>
        <end position="57"/>
    </location>
</feature>
<sequence length="188" mass="21157">MVIRRCPKCHTASDDIYGFCIKCGYEFPEINPAKVCIHCGYQNPDEADYCVKCGTPLILRNPTEVPKKIIINKEMLENAQYGEENKLNPIIIKKEVVDSAENYRQHKTSSFLILLGYIFSILGGIIGLIIAVYLVSRKDPTVKKHGFIQLGIFAFYIILISLLIITGVIPMEAITNYKQFIVGNVTNP</sequence>
<dbReference type="AlphaFoldDB" id="A0A166BP28"/>
<proteinExistence type="predicted"/>
<dbReference type="OrthoDB" id="76153at2157"/>
<keyword evidence="4" id="KW-1185">Reference proteome</keyword>
<dbReference type="RefSeq" id="WP_042691414.1">
    <property type="nucleotide sequence ID" value="NZ_CABMAB010000002.1"/>
</dbReference>
<keyword evidence="1" id="KW-1133">Transmembrane helix</keyword>
<feature type="transmembrane region" description="Helical" evidence="1">
    <location>
        <begin position="147"/>
        <end position="169"/>
    </location>
</feature>
<keyword evidence="1" id="KW-0472">Membrane</keyword>
<feature type="transmembrane region" description="Helical" evidence="1">
    <location>
        <begin position="111"/>
        <end position="135"/>
    </location>
</feature>
<name>A0A166BP28_METOA</name>
<evidence type="ECO:0000256" key="1">
    <source>
        <dbReference type="SAM" id="Phobius"/>
    </source>
</evidence>
<reference evidence="4" key="1">
    <citation type="journal article" date="2016" name="Genome Announc.">
        <title>Draft Genome Sequences of Methanobrevibacter curvatus DSM11111, Methanobrevibacter cuticularis DSM11139, Methanobrevibacter filiformis DSM11501, and Methanobrevibacter oralis DSM7256.</title>
        <authorList>
            <person name="Poehlein A."/>
            <person name="Seedorf H."/>
        </authorList>
    </citation>
    <scope>NUCLEOTIDE SEQUENCE [LARGE SCALE GENOMIC DNA]</scope>
    <source>
        <strain evidence="4">DSM 7256 / JCM 30027 / ZR</strain>
    </source>
</reference>